<dbReference type="InterPro" id="IPR050523">
    <property type="entry name" value="AKR_Detox_Biosynth"/>
</dbReference>
<proteinExistence type="predicted"/>
<dbReference type="SUPFAM" id="SSF51430">
    <property type="entry name" value="NAD(P)-linked oxidoreductase"/>
    <property type="match status" value="1"/>
</dbReference>
<evidence type="ECO:0000313" key="4">
    <source>
        <dbReference type="Proteomes" id="UP000824041"/>
    </source>
</evidence>
<feature type="domain" description="NADP-dependent oxidoreductase" evidence="2">
    <location>
        <begin position="36"/>
        <end position="319"/>
    </location>
</feature>
<sequence length="323" mass="36071">MSKVQYASIPYIEKKVSRIFYGTAADPFASGGDGSEILDKIYETGINAFDTARGYGEAEASLGAWVEKRNLRDQVVLLSKCAHPDSEWGKRVNEQAIRADFAVSSEKLRTGYIDIYLLHRDDPDVPAGEIVEIMNALHAEGKIGAFGGSNWEYRRIEEANEYAYKHGLLPFSVSSPNFGLADQVEDPWGGGCVTISGPSNEEARNWYIKNNMPVIAYSSLGRGLFSGRLKSSEIHRAAEILDPVAMKGYGYPENYERLRRCEELAAEKNCTVSQIAMSWLFHQKVNTFAVVNTSSQARMQQNIDAMNLDLSEEELLYLDLKNK</sequence>
<reference evidence="3" key="1">
    <citation type="journal article" date="2021" name="PeerJ">
        <title>Extensive microbial diversity within the chicken gut microbiome revealed by metagenomics and culture.</title>
        <authorList>
            <person name="Gilroy R."/>
            <person name="Ravi A."/>
            <person name="Getino M."/>
            <person name="Pursley I."/>
            <person name="Horton D.L."/>
            <person name="Alikhan N.F."/>
            <person name="Baker D."/>
            <person name="Gharbi K."/>
            <person name="Hall N."/>
            <person name="Watson M."/>
            <person name="Adriaenssens E.M."/>
            <person name="Foster-Nyarko E."/>
            <person name="Jarju S."/>
            <person name="Secka A."/>
            <person name="Antonio M."/>
            <person name="Oren A."/>
            <person name="Chaudhuri R.R."/>
            <person name="La Ragione R."/>
            <person name="Hildebrand F."/>
            <person name="Pallen M.J."/>
        </authorList>
    </citation>
    <scope>NUCLEOTIDE SEQUENCE</scope>
    <source>
        <strain evidence="3">14324</strain>
    </source>
</reference>
<dbReference type="EMBL" id="DXBU01000187">
    <property type="protein sequence ID" value="HIZ23831.1"/>
    <property type="molecule type" value="Genomic_DNA"/>
</dbReference>
<gene>
    <name evidence="3" type="ORF">IAA21_13775</name>
</gene>
<dbReference type="Pfam" id="PF00248">
    <property type="entry name" value="Aldo_ket_red"/>
    <property type="match status" value="1"/>
</dbReference>
<organism evidence="3 4">
    <name type="scientific">Candidatus Blautia faecigallinarum</name>
    <dbReference type="NCBI Taxonomy" id="2838488"/>
    <lineage>
        <taxon>Bacteria</taxon>
        <taxon>Bacillati</taxon>
        <taxon>Bacillota</taxon>
        <taxon>Clostridia</taxon>
        <taxon>Lachnospirales</taxon>
        <taxon>Lachnospiraceae</taxon>
        <taxon>Blautia</taxon>
    </lineage>
</organism>
<dbReference type="CDD" id="cd19082">
    <property type="entry name" value="AKR_AKR10A1_2"/>
    <property type="match status" value="1"/>
</dbReference>
<dbReference type="AlphaFoldDB" id="A0A9D2DVH9"/>
<dbReference type="PANTHER" id="PTHR43364:SF4">
    <property type="entry name" value="NAD(P)-LINKED OXIDOREDUCTASE SUPERFAMILY PROTEIN"/>
    <property type="match status" value="1"/>
</dbReference>
<dbReference type="InterPro" id="IPR036812">
    <property type="entry name" value="NAD(P)_OxRdtase_dom_sf"/>
</dbReference>
<name>A0A9D2DVH9_9FIRM</name>
<evidence type="ECO:0000313" key="3">
    <source>
        <dbReference type="EMBL" id="HIZ23831.1"/>
    </source>
</evidence>
<evidence type="ECO:0000256" key="1">
    <source>
        <dbReference type="ARBA" id="ARBA00023002"/>
    </source>
</evidence>
<dbReference type="Gene3D" id="3.20.20.100">
    <property type="entry name" value="NADP-dependent oxidoreductase domain"/>
    <property type="match status" value="1"/>
</dbReference>
<protein>
    <submittedName>
        <fullName evidence="3">Aldo/keto reductase</fullName>
    </submittedName>
</protein>
<dbReference type="GO" id="GO:0016491">
    <property type="term" value="F:oxidoreductase activity"/>
    <property type="evidence" value="ECO:0007669"/>
    <property type="project" value="UniProtKB-KW"/>
</dbReference>
<dbReference type="PANTHER" id="PTHR43364">
    <property type="entry name" value="NADH-SPECIFIC METHYLGLYOXAL REDUCTASE-RELATED"/>
    <property type="match status" value="1"/>
</dbReference>
<reference evidence="3" key="2">
    <citation type="submission" date="2021-04" db="EMBL/GenBank/DDBJ databases">
        <authorList>
            <person name="Gilroy R."/>
        </authorList>
    </citation>
    <scope>NUCLEOTIDE SEQUENCE</scope>
    <source>
        <strain evidence="3">14324</strain>
    </source>
</reference>
<keyword evidence="1" id="KW-0560">Oxidoreductase</keyword>
<accession>A0A9D2DVH9</accession>
<comment type="caution">
    <text evidence="3">The sequence shown here is derived from an EMBL/GenBank/DDBJ whole genome shotgun (WGS) entry which is preliminary data.</text>
</comment>
<dbReference type="GO" id="GO:0005829">
    <property type="term" value="C:cytosol"/>
    <property type="evidence" value="ECO:0007669"/>
    <property type="project" value="TreeGrafter"/>
</dbReference>
<evidence type="ECO:0000259" key="2">
    <source>
        <dbReference type="Pfam" id="PF00248"/>
    </source>
</evidence>
<dbReference type="InterPro" id="IPR023210">
    <property type="entry name" value="NADP_OxRdtase_dom"/>
</dbReference>
<dbReference type="Proteomes" id="UP000824041">
    <property type="component" value="Unassembled WGS sequence"/>
</dbReference>